<name>A0ABN7NYU4_TIMPD</name>
<dbReference type="Proteomes" id="UP001153148">
    <property type="component" value="Unassembled WGS sequence"/>
</dbReference>
<evidence type="ECO:0000313" key="1">
    <source>
        <dbReference type="EMBL" id="CAG2060885.1"/>
    </source>
</evidence>
<proteinExistence type="predicted"/>
<keyword evidence="2" id="KW-1185">Reference proteome</keyword>
<comment type="caution">
    <text evidence="1">The sequence shown here is derived from an EMBL/GenBank/DDBJ whole genome shotgun (WGS) entry which is preliminary data.</text>
</comment>
<evidence type="ECO:0000313" key="2">
    <source>
        <dbReference type="Proteomes" id="UP001153148"/>
    </source>
</evidence>
<accession>A0ABN7NYU4</accession>
<sequence length="69" mass="7582">MSGSGSQVAFKDYQPAIGGSKTCDPTQFLQPGFGEGYQHIKSSRRKMSEEMKAAKIQYKMVKLPPVVSL</sequence>
<protein>
    <submittedName>
        <fullName evidence="1">Uncharacterized protein</fullName>
    </submittedName>
</protein>
<reference evidence="1" key="1">
    <citation type="submission" date="2021-03" db="EMBL/GenBank/DDBJ databases">
        <authorList>
            <person name="Tran Van P."/>
        </authorList>
    </citation>
    <scope>NUCLEOTIDE SEQUENCE</scope>
</reference>
<gene>
    <name evidence="1" type="ORF">TPAB3V08_LOCUS7841</name>
</gene>
<dbReference type="EMBL" id="CAJPIN010013904">
    <property type="protein sequence ID" value="CAG2060885.1"/>
    <property type="molecule type" value="Genomic_DNA"/>
</dbReference>
<organism evidence="1 2">
    <name type="scientific">Timema podura</name>
    <name type="common">Walking stick</name>
    <dbReference type="NCBI Taxonomy" id="61482"/>
    <lineage>
        <taxon>Eukaryota</taxon>
        <taxon>Metazoa</taxon>
        <taxon>Ecdysozoa</taxon>
        <taxon>Arthropoda</taxon>
        <taxon>Hexapoda</taxon>
        <taxon>Insecta</taxon>
        <taxon>Pterygota</taxon>
        <taxon>Neoptera</taxon>
        <taxon>Polyneoptera</taxon>
        <taxon>Phasmatodea</taxon>
        <taxon>Timematodea</taxon>
        <taxon>Timematoidea</taxon>
        <taxon>Timematidae</taxon>
        <taxon>Timema</taxon>
    </lineage>
</organism>